<dbReference type="PROSITE" id="PS50075">
    <property type="entry name" value="CARRIER"/>
    <property type="match status" value="1"/>
</dbReference>
<sequence>MTQDVHAAALGLVLKVLRSVLGDGPELGPGAPLFDVPGFDSLALAAVVEGLEDELGPALPDELISPEAFATPDAVAATLVVPALGGERGGVAS</sequence>
<reference evidence="3" key="1">
    <citation type="journal article" date="2019" name="Int. J. Syst. Evol. Microbiol.">
        <title>The Global Catalogue of Microorganisms (GCM) 10K type strain sequencing project: providing services to taxonomists for standard genome sequencing and annotation.</title>
        <authorList>
            <consortium name="The Broad Institute Genomics Platform"/>
            <consortium name="The Broad Institute Genome Sequencing Center for Infectious Disease"/>
            <person name="Wu L."/>
            <person name="Ma J."/>
        </authorList>
    </citation>
    <scope>NUCLEOTIDE SEQUENCE [LARGE SCALE GENOMIC DNA]</scope>
    <source>
        <strain evidence="3">JCM 3369</strain>
    </source>
</reference>
<organism evidence="2 3">
    <name type="scientific">Actinomadura yumaensis</name>
    <dbReference type="NCBI Taxonomy" id="111807"/>
    <lineage>
        <taxon>Bacteria</taxon>
        <taxon>Bacillati</taxon>
        <taxon>Actinomycetota</taxon>
        <taxon>Actinomycetes</taxon>
        <taxon>Streptosporangiales</taxon>
        <taxon>Thermomonosporaceae</taxon>
        <taxon>Actinomadura</taxon>
    </lineage>
</organism>
<dbReference type="RefSeq" id="WP_375539136.1">
    <property type="nucleotide sequence ID" value="NZ_JBHSXE010000001.1"/>
</dbReference>
<dbReference type="Proteomes" id="UP001596380">
    <property type="component" value="Unassembled WGS sequence"/>
</dbReference>
<name>A0ABW2CZ26_9ACTN</name>
<evidence type="ECO:0000313" key="3">
    <source>
        <dbReference type="Proteomes" id="UP001596380"/>
    </source>
</evidence>
<dbReference type="InterPro" id="IPR009081">
    <property type="entry name" value="PP-bd_ACP"/>
</dbReference>
<accession>A0ABW2CZ26</accession>
<dbReference type="InterPro" id="IPR036736">
    <property type="entry name" value="ACP-like_sf"/>
</dbReference>
<feature type="domain" description="Carrier" evidence="1">
    <location>
        <begin position="4"/>
        <end position="83"/>
    </location>
</feature>
<keyword evidence="3" id="KW-1185">Reference proteome</keyword>
<evidence type="ECO:0000313" key="2">
    <source>
        <dbReference type="EMBL" id="MFC6887026.1"/>
    </source>
</evidence>
<dbReference type="Gene3D" id="1.10.1200.10">
    <property type="entry name" value="ACP-like"/>
    <property type="match status" value="1"/>
</dbReference>
<protein>
    <submittedName>
        <fullName evidence="2">Acyl carrier protein</fullName>
    </submittedName>
</protein>
<comment type="caution">
    <text evidence="2">The sequence shown here is derived from an EMBL/GenBank/DDBJ whole genome shotgun (WGS) entry which is preliminary data.</text>
</comment>
<dbReference type="EMBL" id="JBHSXS010000066">
    <property type="protein sequence ID" value="MFC6887026.1"/>
    <property type="molecule type" value="Genomic_DNA"/>
</dbReference>
<dbReference type="SUPFAM" id="SSF47336">
    <property type="entry name" value="ACP-like"/>
    <property type="match status" value="1"/>
</dbReference>
<dbReference type="Pfam" id="PF00550">
    <property type="entry name" value="PP-binding"/>
    <property type="match status" value="1"/>
</dbReference>
<gene>
    <name evidence="2" type="ORF">ACFQKB_45185</name>
</gene>
<proteinExistence type="predicted"/>
<evidence type="ECO:0000259" key="1">
    <source>
        <dbReference type="PROSITE" id="PS50075"/>
    </source>
</evidence>